<keyword evidence="2 5" id="KW-0812">Transmembrane</keyword>
<dbReference type="Gene3D" id="1.10.357.140">
    <property type="entry name" value="UbiA prenyltransferase"/>
    <property type="match status" value="1"/>
</dbReference>
<keyword evidence="6" id="KW-0808">Transferase</keyword>
<gene>
    <name evidence="6" type="ORF">KC729_19975</name>
</gene>
<reference evidence="6" key="2">
    <citation type="journal article" date="2021" name="Microbiome">
        <title>Successional dynamics and alternative stable states in a saline activated sludge microbial community over 9 years.</title>
        <authorList>
            <person name="Wang Y."/>
            <person name="Ye J."/>
            <person name="Ju F."/>
            <person name="Liu L."/>
            <person name="Boyd J.A."/>
            <person name="Deng Y."/>
            <person name="Parks D.H."/>
            <person name="Jiang X."/>
            <person name="Yin X."/>
            <person name="Woodcroft B.J."/>
            <person name="Tyson G.W."/>
            <person name="Hugenholtz P."/>
            <person name="Polz M.F."/>
            <person name="Zhang T."/>
        </authorList>
    </citation>
    <scope>NUCLEOTIDE SEQUENCE</scope>
    <source>
        <strain evidence="6">HKST-UBA01</strain>
    </source>
</reference>
<sequence>MTFRDLIQQMRVRQWTKNTVLFAGVVFSHRFTEVPDLLRATEGFFAFCLLASSVYVLNDLKDVEKDRIHPKKRFRPIASGRISTGAARALLVVLLGSAFAVSWPLGSGFVITAAVYYTLNIAYTLRLKNVVILDVMIIALGFVLRAVAGVQALTASEEISPWLLICTLFLALFLAVCKRRQERVLLAESAEDHRKTLEEYPPELVDQLIPVVTAATVISYAIYTVSPVTVEKFGTQNLVYTIPFVVFGVFRYLYLVFRRQRGGSPSEVLLTDLPTLLNVLAWGVTIVAILSVSGAAS</sequence>
<feature type="transmembrane region" description="Helical" evidence="5">
    <location>
        <begin position="105"/>
        <end position="123"/>
    </location>
</feature>
<dbReference type="NCBIfam" id="NF008977">
    <property type="entry name" value="PRK12324.1-2"/>
    <property type="match status" value="1"/>
</dbReference>
<feature type="transmembrane region" description="Helical" evidence="5">
    <location>
        <begin position="130"/>
        <end position="153"/>
    </location>
</feature>
<dbReference type="Proteomes" id="UP000697710">
    <property type="component" value="Unassembled WGS sequence"/>
</dbReference>
<dbReference type="CDD" id="cd13963">
    <property type="entry name" value="PT_UbiA_2"/>
    <property type="match status" value="1"/>
</dbReference>
<feature type="transmembrane region" description="Helical" evidence="5">
    <location>
        <begin position="204"/>
        <end position="226"/>
    </location>
</feature>
<dbReference type="EMBL" id="JAGQHR010000924">
    <property type="protein sequence ID" value="MCA9729973.1"/>
    <property type="molecule type" value="Genomic_DNA"/>
</dbReference>
<dbReference type="GO" id="GO:0016757">
    <property type="term" value="F:glycosyltransferase activity"/>
    <property type="evidence" value="ECO:0007669"/>
    <property type="project" value="UniProtKB-KW"/>
</dbReference>
<proteinExistence type="predicted"/>
<dbReference type="GO" id="GO:0016765">
    <property type="term" value="F:transferase activity, transferring alkyl or aryl (other than methyl) groups"/>
    <property type="evidence" value="ECO:0007669"/>
    <property type="project" value="InterPro"/>
</dbReference>
<evidence type="ECO:0000256" key="2">
    <source>
        <dbReference type="ARBA" id="ARBA00022692"/>
    </source>
</evidence>
<feature type="transmembrane region" description="Helical" evidence="5">
    <location>
        <begin position="78"/>
        <end position="99"/>
    </location>
</feature>
<dbReference type="GO" id="GO:0009247">
    <property type="term" value="P:glycolipid biosynthetic process"/>
    <property type="evidence" value="ECO:0007669"/>
    <property type="project" value="TreeGrafter"/>
</dbReference>
<evidence type="ECO:0000256" key="1">
    <source>
        <dbReference type="ARBA" id="ARBA00004141"/>
    </source>
</evidence>
<feature type="transmembrane region" description="Helical" evidence="5">
    <location>
        <begin position="269"/>
        <end position="292"/>
    </location>
</feature>
<dbReference type="AlphaFoldDB" id="A0A956RR42"/>
<keyword evidence="4 5" id="KW-0472">Membrane</keyword>
<evidence type="ECO:0000313" key="7">
    <source>
        <dbReference type="Proteomes" id="UP000697710"/>
    </source>
</evidence>
<name>A0A956RR42_UNCEI</name>
<dbReference type="EC" id="2.4.2.45" evidence="6"/>
<dbReference type="InterPro" id="IPR044878">
    <property type="entry name" value="UbiA_sf"/>
</dbReference>
<organism evidence="6 7">
    <name type="scientific">Eiseniibacteriota bacterium</name>
    <dbReference type="NCBI Taxonomy" id="2212470"/>
    <lineage>
        <taxon>Bacteria</taxon>
        <taxon>Candidatus Eiseniibacteriota</taxon>
    </lineage>
</organism>
<comment type="caution">
    <text evidence="6">The sequence shown here is derived from an EMBL/GenBank/DDBJ whole genome shotgun (WGS) entry which is preliminary data.</text>
</comment>
<feature type="transmembrane region" description="Helical" evidence="5">
    <location>
        <begin position="159"/>
        <end position="177"/>
    </location>
</feature>
<evidence type="ECO:0000313" key="6">
    <source>
        <dbReference type="EMBL" id="MCA9729973.1"/>
    </source>
</evidence>
<dbReference type="GO" id="GO:0005886">
    <property type="term" value="C:plasma membrane"/>
    <property type="evidence" value="ECO:0007669"/>
    <property type="project" value="TreeGrafter"/>
</dbReference>
<keyword evidence="6" id="KW-0328">Glycosyltransferase</keyword>
<comment type="subcellular location">
    <subcellularLocation>
        <location evidence="1">Membrane</location>
        <topology evidence="1">Multi-pass membrane protein</topology>
    </subcellularLocation>
</comment>
<protein>
    <submittedName>
        <fullName evidence="6">Decaprenyl-phosphate phosphoribosyltransferase</fullName>
        <ecNumber evidence="6">2.4.2.45</ecNumber>
    </submittedName>
</protein>
<evidence type="ECO:0000256" key="4">
    <source>
        <dbReference type="ARBA" id="ARBA00023136"/>
    </source>
</evidence>
<dbReference type="Pfam" id="PF01040">
    <property type="entry name" value="UbiA"/>
    <property type="match status" value="1"/>
</dbReference>
<evidence type="ECO:0000256" key="3">
    <source>
        <dbReference type="ARBA" id="ARBA00022989"/>
    </source>
</evidence>
<dbReference type="InterPro" id="IPR000537">
    <property type="entry name" value="UbiA_prenyltransferase"/>
</dbReference>
<reference evidence="6" key="1">
    <citation type="submission" date="2020-04" db="EMBL/GenBank/DDBJ databases">
        <authorList>
            <person name="Zhang T."/>
        </authorList>
    </citation>
    <scope>NUCLEOTIDE SEQUENCE</scope>
    <source>
        <strain evidence="6">HKST-UBA01</strain>
    </source>
</reference>
<accession>A0A956RR42</accession>
<keyword evidence="3 5" id="KW-1133">Transmembrane helix</keyword>
<dbReference type="InterPro" id="IPR039653">
    <property type="entry name" value="Prenyltransferase"/>
</dbReference>
<dbReference type="PANTHER" id="PTHR11048:SF5">
    <property type="entry name" value="DECAPRENYL-PHOSPHATE PHOSPHORIBOSYLTRANSFERASE"/>
    <property type="match status" value="1"/>
</dbReference>
<evidence type="ECO:0000256" key="5">
    <source>
        <dbReference type="SAM" id="Phobius"/>
    </source>
</evidence>
<feature type="transmembrane region" description="Helical" evidence="5">
    <location>
        <begin position="238"/>
        <end position="257"/>
    </location>
</feature>
<dbReference type="PANTHER" id="PTHR11048">
    <property type="entry name" value="PRENYLTRANSFERASES"/>
    <property type="match status" value="1"/>
</dbReference>